<gene>
    <name evidence="1" type="ordered locus">Npun_R3107</name>
</gene>
<evidence type="ECO:0000313" key="2">
    <source>
        <dbReference type="Proteomes" id="UP000001191"/>
    </source>
</evidence>
<protein>
    <submittedName>
        <fullName evidence="1">Uncharacterized protein</fullName>
    </submittedName>
</protein>
<evidence type="ECO:0000313" key="1">
    <source>
        <dbReference type="EMBL" id="ACC81588.1"/>
    </source>
</evidence>
<reference evidence="1 2" key="2">
    <citation type="journal article" date="2013" name="Plant Physiol.">
        <title>A Nostoc punctiforme Sugar Transporter Necessary to Establish a Cyanobacterium-Plant Symbiosis.</title>
        <authorList>
            <person name="Ekman M."/>
            <person name="Picossi S."/>
            <person name="Campbell E.L."/>
            <person name="Meeks J.C."/>
            <person name="Flores E."/>
        </authorList>
    </citation>
    <scope>NUCLEOTIDE SEQUENCE [LARGE SCALE GENOMIC DNA]</scope>
    <source>
        <strain evidence="2">ATCC 29133 / PCC 73102</strain>
    </source>
</reference>
<dbReference type="Proteomes" id="UP000001191">
    <property type="component" value="Chromosome"/>
</dbReference>
<sequence>MTMRNSFIPYEIGLRLHTESIETIINALLEKQETLYSHYSQALSTNDDFEQERYFDDLADWNYELIKVAELLLVDIFHWVKREMKLLLAAVSGGYSHLARLNMKNLSDIFSKRGVDLKKIPGDFELNVLRLFANCWKHDANPKPSEKLCKDLNINTDPALIVGLLTSKEVSKSLGSLLNVTEENSKHYEMNIVRAYAMCAYNYLTTLEQKLN</sequence>
<proteinExistence type="predicted"/>
<dbReference type="OrthoDB" id="9889772at2"/>
<dbReference type="AlphaFoldDB" id="B2IXR0"/>
<organism evidence="1 2">
    <name type="scientific">Nostoc punctiforme (strain ATCC 29133 / PCC 73102)</name>
    <dbReference type="NCBI Taxonomy" id="63737"/>
    <lineage>
        <taxon>Bacteria</taxon>
        <taxon>Bacillati</taxon>
        <taxon>Cyanobacteriota</taxon>
        <taxon>Cyanophyceae</taxon>
        <taxon>Nostocales</taxon>
        <taxon>Nostocaceae</taxon>
        <taxon>Nostoc</taxon>
    </lineage>
</organism>
<keyword evidence="2" id="KW-1185">Reference proteome</keyword>
<reference evidence="2" key="1">
    <citation type="submission" date="2008-04" db="EMBL/GenBank/DDBJ databases">
        <title>Complete sequence of chromosome of Nostoc punctiforme ATCC 29133.</title>
        <authorList>
            <consortium name="US DOE Joint Genome Institute"/>
            <person name="Copeland A."/>
            <person name="Lucas S."/>
            <person name="Lapidus A."/>
            <person name="Glavina del Rio T."/>
            <person name="Dalin E."/>
            <person name="Tice H."/>
            <person name="Pitluck S."/>
            <person name="Chain P."/>
            <person name="Malfatti S."/>
            <person name="Shin M."/>
            <person name="Vergez L."/>
            <person name="Schmutz J."/>
            <person name="Larimer F."/>
            <person name="Land M."/>
            <person name="Hauser L."/>
            <person name="Kyrpides N."/>
            <person name="Kim E."/>
            <person name="Meeks J.C."/>
            <person name="Elhai J."/>
            <person name="Campbell E.L."/>
            <person name="Thiel T."/>
            <person name="Longmire J."/>
            <person name="Potts M."/>
            <person name="Atlas R."/>
        </authorList>
    </citation>
    <scope>NUCLEOTIDE SEQUENCE [LARGE SCALE GENOMIC DNA]</scope>
    <source>
        <strain evidence="2">ATCC 29133 / PCC 73102</strain>
    </source>
</reference>
<dbReference type="EMBL" id="CP001037">
    <property type="protein sequence ID" value="ACC81588.1"/>
    <property type="molecule type" value="Genomic_DNA"/>
</dbReference>
<dbReference type="HOGENOM" id="CLU_1298713_0_0_3"/>
<dbReference type="RefSeq" id="WP_012409574.1">
    <property type="nucleotide sequence ID" value="NC_010628.1"/>
</dbReference>
<dbReference type="EnsemblBacteria" id="ACC81588">
    <property type="protein sequence ID" value="ACC81588"/>
    <property type="gene ID" value="Npun_R3107"/>
</dbReference>
<dbReference type="KEGG" id="npu:Npun_R3107"/>
<name>B2IXR0_NOSP7</name>
<accession>B2IXR0</accession>